<dbReference type="AlphaFoldDB" id="A0AAD8WHU4"/>
<dbReference type="EMBL" id="JAUUTY010000003">
    <property type="protein sequence ID" value="KAK1663202.1"/>
    <property type="molecule type" value="Genomic_DNA"/>
</dbReference>
<comment type="caution">
    <text evidence="2">The sequence shown here is derived from an EMBL/GenBank/DDBJ whole genome shotgun (WGS) entry which is preliminary data.</text>
</comment>
<evidence type="ECO:0000313" key="2">
    <source>
        <dbReference type="EMBL" id="KAK1663202.1"/>
    </source>
</evidence>
<keyword evidence="3" id="KW-1185">Reference proteome</keyword>
<proteinExistence type="predicted"/>
<dbReference type="Pfam" id="PF14223">
    <property type="entry name" value="Retrotran_gag_2"/>
    <property type="match status" value="1"/>
</dbReference>
<dbReference type="Gene3D" id="2.40.70.10">
    <property type="entry name" value="Acid Proteases"/>
    <property type="match status" value="1"/>
</dbReference>
<dbReference type="SUPFAM" id="SSF50630">
    <property type="entry name" value="Acid proteases"/>
    <property type="match status" value="1"/>
</dbReference>
<evidence type="ECO:0000256" key="1">
    <source>
        <dbReference type="SAM" id="MobiDB-lite"/>
    </source>
</evidence>
<name>A0AAD8WHU4_LOLMU</name>
<feature type="compositionally biased region" description="Basic residues" evidence="1">
    <location>
        <begin position="45"/>
        <end position="57"/>
    </location>
</feature>
<feature type="region of interest" description="Disordered" evidence="1">
    <location>
        <begin position="306"/>
        <end position="349"/>
    </location>
</feature>
<protein>
    <recommendedName>
        <fullName evidence="4">Retrotransposon gag domain-containing protein</fullName>
    </recommendedName>
</protein>
<gene>
    <name evidence="2" type="ORF">QYE76_051361</name>
</gene>
<evidence type="ECO:0008006" key="4">
    <source>
        <dbReference type="Google" id="ProtNLM"/>
    </source>
</evidence>
<reference evidence="2" key="1">
    <citation type="submission" date="2023-07" db="EMBL/GenBank/DDBJ databases">
        <title>A chromosome-level genome assembly of Lolium multiflorum.</title>
        <authorList>
            <person name="Chen Y."/>
            <person name="Copetti D."/>
            <person name="Kolliker R."/>
            <person name="Studer B."/>
        </authorList>
    </citation>
    <scope>NUCLEOTIDE SEQUENCE</scope>
    <source>
        <strain evidence="2">02402/16</strain>
        <tissue evidence="2">Leaf</tissue>
    </source>
</reference>
<evidence type="ECO:0000313" key="3">
    <source>
        <dbReference type="Proteomes" id="UP001231189"/>
    </source>
</evidence>
<dbReference type="PANTHER" id="PTHR47481:SF10">
    <property type="entry name" value="COPIA-LIKE POLYPROTEIN_RETROTRANSPOSON"/>
    <property type="match status" value="1"/>
</dbReference>
<feature type="region of interest" description="Disordered" evidence="1">
    <location>
        <begin position="1"/>
        <end position="71"/>
    </location>
</feature>
<accession>A0AAD8WHU4</accession>
<dbReference type="PANTHER" id="PTHR47481">
    <property type="match status" value="1"/>
</dbReference>
<dbReference type="CDD" id="cd00303">
    <property type="entry name" value="retropepsin_like"/>
    <property type="match status" value="1"/>
</dbReference>
<dbReference type="Proteomes" id="UP001231189">
    <property type="component" value="Unassembled WGS sequence"/>
</dbReference>
<feature type="compositionally biased region" description="Low complexity" evidence="1">
    <location>
        <begin position="11"/>
        <end position="29"/>
    </location>
</feature>
<feature type="compositionally biased region" description="Pro residues" evidence="1">
    <location>
        <begin position="313"/>
        <end position="327"/>
    </location>
</feature>
<feature type="compositionally biased region" description="Polar residues" evidence="1">
    <location>
        <begin position="332"/>
        <end position="342"/>
    </location>
</feature>
<organism evidence="2 3">
    <name type="scientific">Lolium multiflorum</name>
    <name type="common">Italian ryegrass</name>
    <name type="synonym">Lolium perenne subsp. multiflorum</name>
    <dbReference type="NCBI Taxonomy" id="4521"/>
    <lineage>
        <taxon>Eukaryota</taxon>
        <taxon>Viridiplantae</taxon>
        <taxon>Streptophyta</taxon>
        <taxon>Embryophyta</taxon>
        <taxon>Tracheophyta</taxon>
        <taxon>Spermatophyta</taxon>
        <taxon>Magnoliopsida</taxon>
        <taxon>Liliopsida</taxon>
        <taxon>Poales</taxon>
        <taxon>Poaceae</taxon>
        <taxon>BOP clade</taxon>
        <taxon>Pooideae</taxon>
        <taxon>Poodae</taxon>
        <taxon>Poeae</taxon>
        <taxon>Poeae Chloroplast Group 2 (Poeae type)</taxon>
        <taxon>Loliodinae</taxon>
        <taxon>Loliinae</taxon>
        <taxon>Lolium</taxon>
    </lineage>
</organism>
<sequence length="868" mass="96302">MVSRPFGSCLAAADPHPWAPPALSSLAPRRPSRRRRPSPPSPSRRPPHPAARHHPNPSRRPSISPPPHHRHGSLRLLRLRLQLLGSGSSNPFAGPSVAVIRDIPIAERVPVKLSTTAANFFPWKTYFGLLFREYDLLDHVDGTIDLLAMPHDPEWLAIDATIIRWFYQTVSNDIFRTVVRDGDSAHTVWAKITGLFTDNKIQRVTFLQQEFFGTHQNDLSLDDYALKLKSLSDELRDLEFPIDDKIMLSTLSAGLGEDLSNAASNLTLLTTPTFEQAVAYLRLEERRLKHLRARAAHTAFIAGFSRGASTPAPRAPAPRPTGPPPGFPAAGQSDQQAGQTGPWTGHAGAQAGLNFSSRNLLDSAAGGTFMSITLGAATKLLDDMMINYSEWHTERTPQGKKVNSVEETSSLSDKIDVIMSMLVNGRSDVDPNNVPLASLFAQEEHVDVNFIKNNNFNNNACRNNYGNNNYRPYPSNNGSGYGNSYGNSYNNNKSVPSGLEVMLKEFISTQIAFNKYVEEKLDKIDVLASKVDSLALDVDLLKLKVMPDEVKDTKFAKTNAIQVRINDNIRMLAELHARWEREEKLAKENNVAKVWNITTTSNVDASHVAKPPTINGKIIGVGNVSTPSTKHAKLPETAETVCDNSAEIFQNAVDHNGLDFDSCHISEVIKFLQKLARSPNASAINLAFTKHITNALIKAREEKLKLEASIPRKLEDGWEPIIKMKVNDFDFNALCDLGSSISVMPKKLYDMLDLPPLKNCYLDVNLADNSIKKPLGRIDNVHIMVNNNLVPVDFVVLDIECNASCPIVLGRPFLRTVGVIIDMKEGNIKYQFPLKKGMEHFPRKRMKLPFDSIIRTNYDVDASSLDVT</sequence>
<dbReference type="InterPro" id="IPR021109">
    <property type="entry name" value="Peptidase_aspartic_dom_sf"/>
</dbReference>